<evidence type="ECO:0000313" key="2">
    <source>
        <dbReference type="EMBL" id="KAK7929351.1"/>
    </source>
</evidence>
<dbReference type="EMBL" id="JBBPFD010000004">
    <property type="protein sequence ID" value="KAK7929351.1"/>
    <property type="molecule type" value="Genomic_DNA"/>
</dbReference>
<keyword evidence="3" id="KW-1185">Reference proteome</keyword>
<evidence type="ECO:0000256" key="1">
    <source>
        <dbReference type="SAM" id="MobiDB-lite"/>
    </source>
</evidence>
<accession>A0AAW0PTX7</accession>
<dbReference type="AlphaFoldDB" id="A0AAW0PTX7"/>
<sequence length="123" mass="13068">MWADLGRGSGRCSHICIEMYLSHTGPQSPQPFGKSPDSPISHAGPDSNWLGTVVCVLNQSPMTSSARKVFLGGERAEQPLETAAQREVGTEEKADSQELLAKLKLNCGKTVGGSRVCPLQGDS</sequence>
<name>A0AAW0PTX7_9GOBI</name>
<organism evidence="2 3">
    <name type="scientific">Mugilogobius chulae</name>
    <name type="common">yellowstripe goby</name>
    <dbReference type="NCBI Taxonomy" id="88201"/>
    <lineage>
        <taxon>Eukaryota</taxon>
        <taxon>Metazoa</taxon>
        <taxon>Chordata</taxon>
        <taxon>Craniata</taxon>
        <taxon>Vertebrata</taxon>
        <taxon>Euteleostomi</taxon>
        <taxon>Actinopterygii</taxon>
        <taxon>Neopterygii</taxon>
        <taxon>Teleostei</taxon>
        <taxon>Neoteleostei</taxon>
        <taxon>Acanthomorphata</taxon>
        <taxon>Gobiaria</taxon>
        <taxon>Gobiiformes</taxon>
        <taxon>Gobioidei</taxon>
        <taxon>Gobiidae</taxon>
        <taxon>Gobionellinae</taxon>
        <taxon>Mugilogobius</taxon>
    </lineage>
</organism>
<gene>
    <name evidence="2" type="ORF">WMY93_005746</name>
</gene>
<reference evidence="3" key="1">
    <citation type="submission" date="2024-04" db="EMBL/GenBank/DDBJ databases">
        <title>Salinicola lusitanus LLJ914,a marine bacterium isolated from the Okinawa Trough.</title>
        <authorList>
            <person name="Li J."/>
        </authorList>
    </citation>
    <scope>NUCLEOTIDE SEQUENCE [LARGE SCALE GENOMIC DNA]</scope>
</reference>
<dbReference type="Proteomes" id="UP001460270">
    <property type="component" value="Unassembled WGS sequence"/>
</dbReference>
<protein>
    <submittedName>
        <fullName evidence="2">Uncharacterized protein</fullName>
    </submittedName>
</protein>
<evidence type="ECO:0000313" key="3">
    <source>
        <dbReference type="Proteomes" id="UP001460270"/>
    </source>
</evidence>
<comment type="caution">
    <text evidence="2">The sequence shown here is derived from an EMBL/GenBank/DDBJ whole genome shotgun (WGS) entry which is preliminary data.</text>
</comment>
<proteinExistence type="predicted"/>
<feature type="region of interest" description="Disordered" evidence="1">
    <location>
        <begin position="26"/>
        <end position="45"/>
    </location>
</feature>